<keyword evidence="2" id="KW-1185">Reference proteome</keyword>
<proteinExistence type="predicted"/>
<accession>A0ABS8IBQ6</accession>
<sequence length="274" mass="31564">MSAEIKFRHYFVDEAGDLTFFDKKGRIIVGQPGASKFFMVGVAQISDPEQVTWELNALRASLMTHPRFKNIPSMQPEAKKTAITFHAKDDHPEIREKVFELMQSFDIKVLIAIRSKADMAESAKANFKSLGTKLQQNAIYDDLITRVFKNLLHKADVIHIAIARRGKAVREEALEQAINQAQKNFESQWKISSNSSIIIEPTYPSEVAGLQVIDYYLWAVQRCYERDDDQFFLPLAKKYRLIMDLDDNRNKPYGEWYGDRNILTLEKLKGARSK</sequence>
<evidence type="ECO:0000313" key="2">
    <source>
        <dbReference type="Proteomes" id="UP001199525"/>
    </source>
</evidence>
<dbReference type="Proteomes" id="UP001199525">
    <property type="component" value="Unassembled WGS sequence"/>
</dbReference>
<evidence type="ECO:0000313" key="1">
    <source>
        <dbReference type="EMBL" id="MCC5601199.1"/>
    </source>
</evidence>
<dbReference type="Pfam" id="PF12686">
    <property type="entry name" value="DUF3800"/>
    <property type="match status" value="1"/>
</dbReference>
<dbReference type="EMBL" id="JAIVFQ010000027">
    <property type="protein sequence ID" value="MCC5601199.1"/>
    <property type="molecule type" value="Genomic_DNA"/>
</dbReference>
<name>A0ABS8IBQ6_9NOSO</name>
<reference evidence="1 2" key="1">
    <citation type="journal article" date="2021" name="Microorganisms">
        <title>Genome Evolution of Filamentous Cyanobacterium Nostoc Species: From Facultative Symbiosis to Free Living.</title>
        <authorList>
            <person name="Huo D."/>
            <person name="Li H."/>
            <person name="Cai F."/>
            <person name="Guo X."/>
            <person name="Qiao Z."/>
            <person name="Wang W."/>
            <person name="Yu G."/>
            <person name="Li R."/>
        </authorList>
    </citation>
    <scope>NUCLEOTIDE SEQUENCE [LARGE SCALE GENOMIC DNA]</scope>
    <source>
        <strain evidence="1 2">CHAB 5714</strain>
    </source>
</reference>
<comment type="caution">
    <text evidence="1">The sequence shown here is derived from an EMBL/GenBank/DDBJ whole genome shotgun (WGS) entry which is preliminary data.</text>
</comment>
<protein>
    <submittedName>
        <fullName evidence="1">DUF3800 domain-containing protein</fullName>
    </submittedName>
</protein>
<organism evidence="1 2">
    <name type="scientific">Nostoc favosum CHAB5714</name>
    <dbReference type="NCBI Taxonomy" id="2780399"/>
    <lineage>
        <taxon>Bacteria</taxon>
        <taxon>Bacillati</taxon>
        <taxon>Cyanobacteriota</taxon>
        <taxon>Cyanophyceae</taxon>
        <taxon>Nostocales</taxon>
        <taxon>Nostocaceae</taxon>
        <taxon>Nostoc</taxon>
        <taxon>Nostoc favosum</taxon>
    </lineage>
</organism>
<gene>
    <name evidence="1" type="ORF">LC586_18805</name>
</gene>
<dbReference type="RefSeq" id="WP_229486231.1">
    <property type="nucleotide sequence ID" value="NZ_JAIVFQ010000027.1"/>
</dbReference>
<dbReference type="InterPro" id="IPR024524">
    <property type="entry name" value="DUF3800"/>
</dbReference>